<organism evidence="3 4">
    <name type="scientific">Nocardioides marinisabuli</name>
    <dbReference type="NCBI Taxonomy" id="419476"/>
    <lineage>
        <taxon>Bacteria</taxon>
        <taxon>Bacillati</taxon>
        <taxon>Actinomycetota</taxon>
        <taxon>Actinomycetes</taxon>
        <taxon>Propionibacteriales</taxon>
        <taxon>Nocardioidaceae</taxon>
        <taxon>Nocardioides</taxon>
    </lineage>
</organism>
<evidence type="ECO:0000256" key="1">
    <source>
        <dbReference type="SAM" id="MobiDB-lite"/>
    </source>
</evidence>
<accession>A0A7Y9EZK9</accession>
<dbReference type="RefSeq" id="WP_179614719.1">
    <property type="nucleotide sequence ID" value="NZ_CP059163.1"/>
</dbReference>
<evidence type="ECO:0000313" key="3">
    <source>
        <dbReference type="EMBL" id="NYD56879.1"/>
    </source>
</evidence>
<keyword evidence="2" id="KW-0732">Signal</keyword>
<feature type="signal peptide" evidence="2">
    <location>
        <begin position="1"/>
        <end position="28"/>
    </location>
</feature>
<sequence length="142" mass="14329">MPVLRDRSDLRGRPALAALLAAASLLTAACGGEAETVTAAGVRVLVGERTSEGMAALLTGRLADVGGCLGIEPDEVGDAMAVVWPHGTEVVDDAPLTIEVPDEGRYAIGDTVSLAGGTVAGDEVGGLPLPPECSGEQTWLSH</sequence>
<evidence type="ECO:0008006" key="5">
    <source>
        <dbReference type="Google" id="ProtNLM"/>
    </source>
</evidence>
<evidence type="ECO:0000313" key="4">
    <source>
        <dbReference type="Proteomes" id="UP000516957"/>
    </source>
</evidence>
<protein>
    <recommendedName>
        <fullName evidence="5">Lipoprotein</fullName>
    </recommendedName>
</protein>
<reference evidence="3 4" key="1">
    <citation type="submission" date="2020-07" db="EMBL/GenBank/DDBJ databases">
        <title>Sequencing the genomes of 1000 actinobacteria strains.</title>
        <authorList>
            <person name="Klenk H.-P."/>
        </authorList>
    </citation>
    <scope>NUCLEOTIDE SEQUENCE [LARGE SCALE GENOMIC DNA]</scope>
    <source>
        <strain evidence="3 4">DSM 18965</strain>
    </source>
</reference>
<dbReference type="EMBL" id="JACCBE010000001">
    <property type="protein sequence ID" value="NYD56879.1"/>
    <property type="molecule type" value="Genomic_DNA"/>
</dbReference>
<dbReference type="AlphaFoldDB" id="A0A7Y9EZK9"/>
<dbReference type="PROSITE" id="PS51257">
    <property type="entry name" value="PROKAR_LIPOPROTEIN"/>
    <property type="match status" value="1"/>
</dbReference>
<comment type="caution">
    <text evidence="3">The sequence shown here is derived from an EMBL/GenBank/DDBJ whole genome shotgun (WGS) entry which is preliminary data.</text>
</comment>
<feature type="region of interest" description="Disordered" evidence="1">
    <location>
        <begin position="123"/>
        <end position="142"/>
    </location>
</feature>
<proteinExistence type="predicted"/>
<evidence type="ECO:0000256" key="2">
    <source>
        <dbReference type="SAM" id="SignalP"/>
    </source>
</evidence>
<name>A0A7Y9EZK9_9ACTN</name>
<gene>
    <name evidence="3" type="ORF">BKA08_001117</name>
</gene>
<dbReference type="Proteomes" id="UP000516957">
    <property type="component" value="Unassembled WGS sequence"/>
</dbReference>
<keyword evidence="4" id="KW-1185">Reference proteome</keyword>
<feature type="chain" id="PRO_5039248687" description="Lipoprotein" evidence="2">
    <location>
        <begin position="29"/>
        <end position="142"/>
    </location>
</feature>